<proteinExistence type="predicted"/>
<dbReference type="InterPro" id="IPR046312">
    <property type="entry name" value="DUF6454"/>
</dbReference>
<sequence>MRSLQFFSAASIASLFSVSAALNLTVFQHGVPFAPAKLPAPGAASHADEIAEAFANLGRSTIWKSIKNITFEGETFEPEGMVRIGSDRFFVSGTEEIVATASFNKTINGTDRAPGVGFAHILVFDGEGKRIARATYSKPGDNEYHLGGIDYDGENVWGTIAQYRPNSTARVVTINPHTLEDTEVLTYNDHLGGIVHDTKTNDIYCLNWGARNASKFSLGHFGGYGYGKGHGSSGGFTKPQKVTRNPSYFSDYQDCKFLGHPRMYDYRSTMLCSGLTTYAQGAITKFQLGGLAIVDTETMVPLDEVPITGLSALGVVLTENPMDVEVVDGKLRFYWLPDQHNSTMYVYEAEPMSPYEF</sequence>
<accession>A0A9P4M4C9</accession>
<organism evidence="2 3">
    <name type="scientific">Rhizodiscina lignyota</name>
    <dbReference type="NCBI Taxonomy" id="1504668"/>
    <lineage>
        <taxon>Eukaryota</taxon>
        <taxon>Fungi</taxon>
        <taxon>Dikarya</taxon>
        <taxon>Ascomycota</taxon>
        <taxon>Pezizomycotina</taxon>
        <taxon>Dothideomycetes</taxon>
        <taxon>Pleosporomycetidae</taxon>
        <taxon>Aulographales</taxon>
        <taxon>Rhizodiscinaceae</taxon>
        <taxon>Rhizodiscina</taxon>
    </lineage>
</organism>
<comment type="caution">
    <text evidence="2">The sequence shown here is derived from an EMBL/GenBank/DDBJ whole genome shotgun (WGS) entry which is preliminary data.</text>
</comment>
<dbReference type="EMBL" id="ML978135">
    <property type="protein sequence ID" value="KAF2094167.1"/>
    <property type="molecule type" value="Genomic_DNA"/>
</dbReference>
<keyword evidence="3" id="KW-1185">Reference proteome</keyword>
<name>A0A9P4M4C9_9PEZI</name>
<protein>
    <submittedName>
        <fullName evidence="2">Uncharacterized protein</fullName>
    </submittedName>
</protein>
<dbReference type="Pfam" id="PF20055">
    <property type="entry name" value="DUF6454"/>
    <property type="match status" value="1"/>
</dbReference>
<evidence type="ECO:0000256" key="1">
    <source>
        <dbReference type="SAM" id="SignalP"/>
    </source>
</evidence>
<dbReference type="OrthoDB" id="71437at2759"/>
<dbReference type="Proteomes" id="UP000799772">
    <property type="component" value="Unassembled WGS sequence"/>
</dbReference>
<feature type="signal peptide" evidence="1">
    <location>
        <begin position="1"/>
        <end position="21"/>
    </location>
</feature>
<feature type="chain" id="PRO_5040138373" evidence="1">
    <location>
        <begin position="22"/>
        <end position="357"/>
    </location>
</feature>
<evidence type="ECO:0000313" key="3">
    <source>
        <dbReference type="Proteomes" id="UP000799772"/>
    </source>
</evidence>
<reference evidence="2" key="1">
    <citation type="journal article" date="2020" name="Stud. Mycol.">
        <title>101 Dothideomycetes genomes: a test case for predicting lifestyles and emergence of pathogens.</title>
        <authorList>
            <person name="Haridas S."/>
            <person name="Albert R."/>
            <person name="Binder M."/>
            <person name="Bloem J."/>
            <person name="Labutti K."/>
            <person name="Salamov A."/>
            <person name="Andreopoulos B."/>
            <person name="Baker S."/>
            <person name="Barry K."/>
            <person name="Bills G."/>
            <person name="Bluhm B."/>
            <person name="Cannon C."/>
            <person name="Castanera R."/>
            <person name="Culley D."/>
            <person name="Daum C."/>
            <person name="Ezra D."/>
            <person name="Gonzalez J."/>
            <person name="Henrissat B."/>
            <person name="Kuo A."/>
            <person name="Liang C."/>
            <person name="Lipzen A."/>
            <person name="Lutzoni F."/>
            <person name="Magnuson J."/>
            <person name="Mondo S."/>
            <person name="Nolan M."/>
            <person name="Ohm R."/>
            <person name="Pangilinan J."/>
            <person name="Park H.-J."/>
            <person name="Ramirez L."/>
            <person name="Alfaro M."/>
            <person name="Sun H."/>
            <person name="Tritt A."/>
            <person name="Yoshinaga Y."/>
            <person name="Zwiers L.-H."/>
            <person name="Turgeon B."/>
            <person name="Goodwin S."/>
            <person name="Spatafora J."/>
            <person name="Crous P."/>
            <person name="Grigoriev I."/>
        </authorList>
    </citation>
    <scope>NUCLEOTIDE SEQUENCE</scope>
    <source>
        <strain evidence="2">CBS 133067</strain>
    </source>
</reference>
<keyword evidence="1" id="KW-0732">Signal</keyword>
<dbReference type="AlphaFoldDB" id="A0A9P4M4C9"/>
<gene>
    <name evidence="2" type="ORF">NA57DRAFT_60802</name>
</gene>
<evidence type="ECO:0000313" key="2">
    <source>
        <dbReference type="EMBL" id="KAF2094167.1"/>
    </source>
</evidence>